<gene>
    <name evidence="1" type="ORF">SSFG_07760</name>
</gene>
<proteinExistence type="predicted"/>
<accession>D6AAJ0</accession>
<protein>
    <submittedName>
        <fullName evidence="1">Predicted protein</fullName>
    </submittedName>
</protein>
<dbReference type="AlphaFoldDB" id="D6AAJ0"/>
<name>D6AAJ0_STRV1</name>
<dbReference type="Proteomes" id="UP000003824">
    <property type="component" value="Unassembled WGS sequence"/>
</dbReference>
<sequence length="59" mass="6714">MRTVRTVRQTRGSYEVIPGRATGPGQGQWQLHGTVGRAVQFLRRLRWTSPELPLVQVID</sequence>
<evidence type="ECO:0000313" key="1">
    <source>
        <dbReference type="EMBL" id="EFE72525.2"/>
    </source>
</evidence>
<reference evidence="2" key="1">
    <citation type="submission" date="2008-12" db="EMBL/GenBank/DDBJ databases">
        <title>Annotation of Streptomyces ghanaensis ATCC 14672.</title>
        <authorList>
            <consortium name="The Broad Institute Genome Sequencing Platform"/>
            <consortium name="Broad Institute Microbial Sequencing Center"/>
            <person name="Fischbach M."/>
            <person name="Ward D."/>
            <person name="Young S."/>
            <person name="Kodira C.D."/>
            <person name="Zeng Q."/>
            <person name="Koehrsen M."/>
            <person name="Godfrey P."/>
            <person name="Alvarado L."/>
            <person name="Berlin A.M."/>
            <person name="Borenstein D."/>
            <person name="Chen Z."/>
            <person name="Engels R."/>
            <person name="Freedman E."/>
            <person name="Gellesch M."/>
            <person name="Goldberg J."/>
            <person name="Griggs A."/>
            <person name="Gujja S."/>
            <person name="Heiman D.I."/>
            <person name="Hepburn T.A."/>
            <person name="Howarth C."/>
            <person name="Jen D."/>
            <person name="Larson L."/>
            <person name="Lewis B."/>
            <person name="Mehta T."/>
            <person name="Park D."/>
            <person name="Pearson M."/>
            <person name="Roberts A."/>
            <person name="Saif S."/>
            <person name="Shea T.D."/>
            <person name="Shenoy N."/>
            <person name="Sisk P."/>
            <person name="Stolte C."/>
            <person name="Sykes S.N."/>
            <person name="Walk T."/>
            <person name="White J."/>
            <person name="Yandava C."/>
            <person name="Straight P."/>
            <person name="Clardy J."/>
            <person name="Hung D."/>
            <person name="Kolter R."/>
            <person name="Mekalanos J."/>
            <person name="Walker S."/>
            <person name="Walsh C.T."/>
            <person name="Wieland B.L.C."/>
            <person name="Ilzarbe M."/>
            <person name="Galagan J."/>
            <person name="Nusbaum C."/>
            <person name="Birren B."/>
        </authorList>
    </citation>
    <scope>NUCLEOTIDE SEQUENCE [LARGE SCALE GENOMIC DNA]</scope>
    <source>
        <strain evidence="2">ATCC 14672 / DSM 40746 / JCM 4963 / KCTC 9882 / NRRL B-12104 / FH 1290</strain>
    </source>
</reference>
<evidence type="ECO:0000313" key="2">
    <source>
        <dbReference type="Proteomes" id="UP000003824"/>
    </source>
</evidence>
<organism evidence="1 2">
    <name type="scientific">Streptomyces viridosporus (strain ATCC 14672 / DSM 40746 / JCM 4963 / KCTC 9882 / NRRL B-12104 / FH 1290)</name>
    <name type="common">Streptomyces ghanaensis</name>
    <dbReference type="NCBI Taxonomy" id="566461"/>
    <lineage>
        <taxon>Bacteria</taxon>
        <taxon>Bacillati</taxon>
        <taxon>Actinomycetota</taxon>
        <taxon>Actinomycetes</taxon>
        <taxon>Kitasatosporales</taxon>
        <taxon>Streptomycetaceae</taxon>
        <taxon>Streptomyces</taxon>
    </lineage>
</organism>
<dbReference type="EMBL" id="DS999642">
    <property type="protein sequence ID" value="EFE72525.2"/>
    <property type="molecule type" value="Genomic_DNA"/>
</dbReference>